<protein>
    <submittedName>
        <fullName evidence="2">Uncharacterized protein</fullName>
    </submittedName>
</protein>
<organism evidence="2 3">
    <name type="scientific">Methylobrevis pamukkalensis</name>
    <dbReference type="NCBI Taxonomy" id="1439726"/>
    <lineage>
        <taxon>Bacteria</taxon>
        <taxon>Pseudomonadati</taxon>
        <taxon>Pseudomonadota</taxon>
        <taxon>Alphaproteobacteria</taxon>
        <taxon>Hyphomicrobiales</taxon>
        <taxon>Pleomorphomonadaceae</taxon>
        <taxon>Methylobrevis</taxon>
    </lineage>
</organism>
<feature type="region of interest" description="Disordered" evidence="1">
    <location>
        <begin position="87"/>
        <end position="107"/>
    </location>
</feature>
<dbReference type="EMBL" id="MCRJ01000006">
    <property type="protein sequence ID" value="ODN72193.1"/>
    <property type="molecule type" value="Genomic_DNA"/>
</dbReference>
<keyword evidence="3" id="KW-1185">Reference proteome</keyword>
<evidence type="ECO:0000313" key="3">
    <source>
        <dbReference type="Proteomes" id="UP000094622"/>
    </source>
</evidence>
<sequence>MTDTPDPALFSVNERPRDYTAVIEIRATIRVSLQADSIEEAKALAEAEAKKMIEDPFDVTLDDIDAADVQHTSKDQPMYRVWENGHAMQVSHLRPGHTPREPDERGF</sequence>
<proteinExistence type="predicted"/>
<dbReference type="OrthoDB" id="9900834at2"/>
<comment type="caution">
    <text evidence="2">The sequence shown here is derived from an EMBL/GenBank/DDBJ whole genome shotgun (WGS) entry which is preliminary data.</text>
</comment>
<name>A0A1E3H783_9HYPH</name>
<gene>
    <name evidence="2" type="ORF">A6302_00491</name>
</gene>
<dbReference type="Proteomes" id="UP000094622">
    <property type="component" value="Unassembled WGS sequence"/>
</dbReference>
<dbReference type="RefSeq" id="WP_069305656.1">
    <property type="nucleotide sequence ID" value="NZ_MCRJ01000006.1"/>
</dbReference>
<feature type="compositionally biased region" description="Basic and acidic residues" evidence="1">
    <location>
        <begin position="98"/>
        <end position="107"/>
    </location>
</feature>
<evidence type="ECO:0000313" key="2">
    <source>
        <dbReference type="EMBL" id="ODN72193.1"/>
    </source>
</evidence>
<accession>A0A1E3H783</accession>
<reference evidence="2 3" key="1">
    <citation type="submission" date="2016-07" db="EMBL/GenBank/DDBJ databases">
        <title>Draft Genome Sequence of Methylobrevis pamukkalensis PK2.</title>
        <authorList>
            <person name="Vasilenko O.V."/>
            <person name="Doronina N.V."/>
            <person name="Shmareva M.N."/>
            <person name="Tarlachkov S.V."/>
            <person name="Mustakhimov I."/>
            <person name="Trotsenko Y.A."/>
        </authorList>
    </citation>
    <scope>NUCLEOTIDE SEQUENCE [LARGE SCALE GENOMIC DNA]</scope>
    <source>
        <strain evidence="2 3">PK2</strain>
    </source>
</reference>
<evidence type="ECO:0000256" key="1">
    <source>
        <dbReference type="SAM" id="MobiDB-lite"/>
    </source>
</evidence>
<dbReference type="AlphaFoldDB" id="A0A1E3H783"/>